<dbReference type="InterPro" id="IPR029069">
    <property type="entry name" value="HotDog_dom_sf"/>
</dbReference>
<proteinExistence type="predicted"/>
<keyword evidence="3" id="KW-1185">Reference proteome</keyword>
<dbReference type="CDD" id="cd03443">
    <property type="entry name" value="PaaI_thioesterase"/>
    <property type="match status" value="1"/>
</dbReference>
<reference evidence="2 3" key="1">
    <citation type="submission" date="2019-06" db="EMBL/GenBank/DDBJ databases">
        <title>YIM 131921 draft genome.</title>
        <authorList>
            <person name="Jiang L."/>
        </authorList>
    </citation>
    <scope>NUCLEOTIDE SEQUENCE [LARGE SCALE GENOMIC DNA]</scope>
    <source>
        <strain evidence="2 3">YIM 131921</strain>
    </source>
</reference>
<dbReference type="Proteomes" id="UP000305887">
    <property type="component" value="Unassembled WGS sequence"/>
</dbReference>
<protein>
    <submittedName>
        <fullName evidence="2">PaaI family thioesterase</fullName>
    </submittedName>
</protein>
<evidence type="ECO:0000259" key="1">
    <source>
        <dbReference type="Pfam" id="PF03061"/>
    </source>
</evidence>
<dbReference type="Gene3D" id="3.10.129.10">
    <property type="entry name" value="Hotdog Thioesterase"/>
    <property type="match status" value="1"/>
</dbReference>
<name>A0A5C4N407_9RHOB</name>
<feature type="domain" description="Thioesterase" evidence="1">
    <location>
        <begin position="45"/>
        <end position="121"/>
    </location>
</feature>
<dbReference type="GO" id="GO:0016790">
    <property type="term" value="F:thiolester hydrolase activity"/>
    <property type="evidence" value="ECO:0007669"/>
    <property type="project" value="UniProtKB-ARBA"/>
</dbReference>
<evidence type="ECO:0000313" key="2">
    <source>
        <dbReference type="EMBL" id="TNC51262.1"/>
    </source>
</evidence>
<organism evidence="2 3">
    <name type="scientific">Rubellimicrobium rubrum</name>
    <dbReference type="NCBI Taxonomy" id="2585369"/>
    <lineage>
        <taxon>Bacteria</taxon>
        <taxon>Pseudomonadati</taxon>
        <taxon>Pseudomonadota</taxon>
        <taxon>Alphaproteobacteria</taxon>
        <taxon>Rhodobacterales</taxon>
        <taxon>Roseobacteraceae</taxon>
        <taxon>Rubellimicrobium</taxon>
    </lineage>
</organism>
<dbReference type="Pfam" id="PF03061">
    <property type="entry name" value="4HBT"/>
    <property type="match status" value="1"/>
</dbReference>
<dbReference type="AlphaFoldDB" id="A0A5C4N407"/>
<comment type="caution">
    <text evidence="2">The sequence shown here is derived from an EMBL/GenBank/DDBJ whole genome shotgun (WGS) entry which is preliminary data.</text>
</comment>
<evidence type="ECO:0000313" key="3">
    <source>
        <dbReference type="Proteomes" id="UP000305887"/>
    </source>
</evidence>
<accession>A0A5C4N407</accession>
<dbReference type="OrthoDB" id="9805304at2"/>
<dbReference type="InterPro" id="IPR006683">
    <property type="entry name" value="Thioestr_dom"/>
</dbReference>
<sequence length="140" mass="14946">MDIEALQVFLAREFQQVAGDVRIDGLDIDRLTMRLLASDRHLRPGGTVGGPAIFMLADVAAYCVILSRIGPRALTVTTNAGIDFLRKPAANRDLLCEATILKLGRSLVVVDTRILSEGSGLLVARANLTYSIPPASSAVS</sequence>
<dbReference type="SUPFAM" id="SSF54637">
    <property type="entry name" value="Thioesterase/thiol ester dehydrase-isomerase"/>
    <property type="match status" value="1"/>
</dbReference>
<dbReference type="EMBL" id="VDFU01000005">
    <property type="protein sequence ID" value="TNC51262.1"/>
    <property type="molecule type" value="Genomic_DNA"/>
</dbReference>
<gene>
    <name evidence="2" type="ORF">FHG66_06590</name>
</gene>